<feature type="transmembrane region" description="Helical" evidence="16">
    <location>
        <begin position="295"/>
        <end position="313"/>
    </location>
</feature>
<keyword evidence="10" id="KW-0406">Ion transport</keyword>
<protein>
    <submittedName>
        <fullName evidence="18">(Atlantic silverside) hypothetical protein</fullName>
    </submittedName>
</protein>
<dbReference type="SUPFAM" id="SSF81324">
    <property type="entry name" value="Voltage-gated potassium channels"/>
    <property type="match status" value="1"/>
</dbReference>
<keyword evidence="12" id="KW-1015">Disulfide bond</keyword>
<keyword evidence="11 16" id="KW-0472">Membrane</keyword>
<evidence type="ECO:0000256" key="1">
    <source>
        <dbReference type="ARBA" id="ARBA00004141"/>
    </source>
</evidence>
<keyword evidence="5 16" id="KW-0812">Transmembrane</keyword>
<dbReference type="PANTHER" id="PTHR45628:SF9">
    <property type="entry name" value="VOLTAGE-DEPENDENT L-TYPE CALCIUM CHANNEL SUBUNIT ALPHA-1S"/>
    <property type="match status" value="1"/>
</dbReference>
<feature type="region of interest" description="Disordered" evidence="15">
    <location>
        <begin position="61"/>
        <end position="132"/>
    </location>
</feature>
<proteinExistence type="predicted"/>
<evidence type="ECO:0000256" key="12">
    <source>
        <dbReference type="ARBA" id="ARBA00023157"/>
    </source>
</evidence>
<evidence type="ECO:0000256" key="8">
    <source>
        <dbReference type="ARBA" id="ARBA00022882"/>
    </source>
</evidence>
<evidence type="ECO:0000256" key="15">
    <source>
        <dbReference type="SAM" id="MobiDB-lite"/>
    </source>
</evidence>
<feature type="compositionally biased region" description="Basic residues" evidence="15">
    <location>
        <begin position="123"/>
        <end position="132"/>
    </location>
</feature>
<keyword evidence="3" id="KW-0109">Calcium transport</keyword>
<keyword evidence="19" id="KW-1185">Reference proteome</keyword>
<dbReference type="GO" id="GO:0005891">
    <property type="term" value="C:voltage-gated calcium channel complex"/>
    <property type="evidence" value="ECO:0007669"/>
    <property type="project" value="TreeGrafter"/>
</dbReference>
<evidence type="ECO:0000313" key="19">
    <source>
        <dbReference type="Proteomes" id="UP000677803"/>
    </source>
</evidence>
<keyword evidence="14" id="KW-0175">Coiled coil</keyword>
<gene>
    <name evidence="18" type="ORF">MMEN_LOCUS17047</name>
</gene>
<accession>A0A8S4BM18</accession>
<evidence type="ECO:0000256" key="14">
    <source>
        <dbReference type="SAM" id="Coils"/>
    </source>
</evidence>
<evidence type="ECO:0000256" key="6">
    <source>
        <dbReference type="ARBA" id="ARBA00022737"/>
    </source>
</evidence>
<comment type="subcellular location">
    <subcellularLocation>
        <location evidence="1">Membrane</location>
        <topology evidence="1">Multi-pass membrane protein</topology>
    </subcellularLocation>
</comment>
<evidence type="ECO:0000256" key="2">
    <source>
        <dbReference type="ARBA" id="ARBA00022448"/>
    </source>
</evidence>
<organism evidence="18 19">
    <name type="scientific">Menidia menidia</name>
    <name type="common">Atlantic silverside</name>
    <dbReference type="NCBI Taxonomy" id="238744"/>
    <lineage>
        <taxon>Eukaryota</taxon>
        <taxon>Metazoa</taxon>
        <taxon>Chordata</taxon>
        <taxon>Craniata</taxon>
        <taxon>Vertebrata</taxon>
        <taxon>Euteleostomi</taxon>
        <taxon>Actinopterygii</taxon>
        <taxon>Neopterygii</taxon>
        <taxon>Teleostei</taxon>
        <taxon>Neoteleostei</taxon>
        <taxon>Acanthomorphata</taxon>
        <taxon>Ovalentaria</taxon>
        <taxon>Atherinomorphae</taxon>
        <taxon>Atheriniformes</taxon>
        <taxon>Atherinopsidae</taxon>
        <taxon>Menidiinae</taxon>
        <taxon>Menidia</taxon>
    </lineage>
</organism>
<sequence length="347" mass="40378">MYPQYLTVDPYYGCYNWSEYGTTTSEHDQYQVPEGFSMYPQYEGNYLFGKEESTNIVTPEAEGDFVKMEEPQVSINSVTPKEENPNVEMEEPQESNDSVTPEAEGDFGEKDKSQPDAQSGNHRTPRSKPHPAYKRINYLEHQLDILTSKLQRKNYFLSQEKERRLEAEEDCFSYELELKQLKNSLKNESQLRKKWEEELRKSEANFKELSQSSKVLEEKIEKLNEELKEKSSSNADLLINAVISLVLPLCEQSSENMSVSITFFRLFRVMRLVKLLNRSEGIRNLLWTFIKSLQALPYVALLILMLFFIYAVVGMQIFGKIALVDGTFINRNNNFQTFPQAVLLLFR</sequence>
<evidence type="ECO:0000259" key="17">
    <source>
        <dbReference type="Pfam" id="PF00520"/>
    </source>
</evidence>
<reference evidence="18" key="1">
    <citation type="submission" date="2021-05" db="EMBL/GenBank/DDBJ databases">
        <authorList>
            <person name="Tigano A."/>
        </authorList>
    </citation>
    <scope>NUCLEOTIDE SEQUENCE</scope>
</reference>
<dbReference type="PANTHER" id="PTHR45628">
    <property type="entry name" value="VOLTAGE-DEPENDENT CALCIUM CHANNEL TYPE A SUBUNIT ALPHA-1"/>
    <property type="match status" value="1"/>
</dbReference>
<dbReference type="GO" id="GO:0008331">
    <property type="term" value="F:high voltage-gated calcium channel activity"/>
    <property type="evidence" value="ECO:0007669"/>
    <property type="project" value="TreeGrafter"/>
</dbReference>
<keyword evidence="7" id="KW-0106">Calcium</keyword>
<evidence type="ECO:0000256" key="7">
    <source>
        <dbReference type="ARBA" id="ARBA00022837"/>
    </source>
</evidence>
<keyword evidence="8" id="KW-0851">Voltage-gated channel</keyword>
<keyword evidence="9 16" id="KW-1133">Transmembrane helix</keyword>
<dbReference type="AlphaFoldDB" id="A0A8S4BM18"/>
<evidence type="ECO:0000256" key="4">
    <source>
        <dbReference type="ARBA" id="ARBA00022673"/>
    </source>
</evidence>
<dbReference type="InterPro" id="IPR005821">
    <property type="entry name" value="Ion_trans_dom"/>
</dbReference>
<dbReference type="Proteomes" id="UP000677803">
    <property type="component" value="Unassembled WGS sequence"/>
</dbReference>
<evidence type="ECO:0000256" key="16">
    <source>
        <dbReference type="SAM" id="Phobius"/>
    </source>
</evidence>
<feature type="domain" description="Ion transport" evidence="17">
    <location>
        <begin position="242"/>
        <end position="347"/>
    </location>
</feature>
<dbReference type="OrthoDB" id="431720at2759"/>
<name>A0A8S4BM18_9TELE</name>
<dbReference type="InterPro" id="IPR050599">
    <property type="entry name" value="VDCC_alpha-1_subunit"/>
</dbReference>
<dbReference type="Gene3D" id="1.10.287.70">
    <property type="match status" value="1"/>
</dbReference>
<keyword evidence="4" id="KW-0107">Calcium channel</keyword>
<dbReference type="EMBL" id="CAJRST010036444">
    <property type="protein sequence ID" value="CAG5987419.1"/>
    <property type="molecule type" value="Genomic_DNA"/>
</dbReference>
<evidence type="ECO:0000256" key="5">
    <source>
        <dbReference type="ARBA" id="ARBA00022692"/>
    </source>
</evidence>
<evidence type="ECO:0000256" key="10">
    <source>
        <dbReference type="ARBA" id="ARBA00023065"/>
    </source>
</evidence>
<feature type="coiled-coil region" evidence="14">
    <location>
        <begin position="164"/>
        <end position="240"/>
    </location>
</feature>
<keyword evidence="6" id="KW-0677">Repeat</keyword>
<evidence type="ECO:0000256" key="11">
    <source>
        <dbReference type="ARBA" id="ARBA00023136"/>
    </source>
</evidence>
<keyword evidence="13" id="KW-0407">Ion channel</keyword>
<dbReference type="Pfam" id="PF00520">
    <property type="entry name" value="Ion_trans"/>
    <property type="match status" value="1"/>
</dbReference>
<evidence type="ECO:0000313" key="18">
    <source>
        <dbReference type="EMBL" id="CAG5987419.1"/>
    </source>
</evidence>
<evidence type="ECO:0000256" key="3">
    <source>
        <dbReference type="ARBA" id="ARBA00022568"/>
    </source>
</evidence>
<dbReference type="GO" id="GO:0098703">
    <property type="term" value="P:calcium ion import across plasma membrane"/>
    <property type="evidence" value="ECO:0007669"/>
    <property type="project" value="TreeGrafter"/>
</dbReference>
<keyword evidence="2" id="KW-0813">Transport</keyword>
<evidence type="ECO:0000256" key="9">
    <source>
        <dbReference type="ARBA" id="ARBA00022989"/>
    </source>
</evidence>
<comment type="caution">
    <text evidence="18">The sequence shown here is derived from an EMBL/GenBank/DDBJ whole genome shotgun (WGS) entry which is preliminary data.</text>
</comment>
<evidence type="ECO:0000256" key="13">
    <source>
        <dbReference type="ARBA" id="ARBA00023303"/>
    </source>
</evidence>